<organism evidence="3 4">
    <name type="scientific">Bradyrhizobium japonicum</name>
    <dbReference type="NCBI Taxonomy" id="375"/>
    <lineage>
        <taxon>Bacteria</taxon>
        <taxon>Pseudomonadati</taxon>
        <taxon>Pseudomonadota</taxon>
        <taxon>Alphaproteobacteria</taxon>
        <taxon>Hyphomicrobiales</taxon>
        <taxon>Nitrobacteraceae</taxon>
        <taxon>Bradyrhizobium</taxon>
    </lineage>
</organism>
<dbReference type="RefSeq" id="WP_085398597.1">
    <property type="nucleotide sequence ID" value="NZ_NAFL01000192.1"/>
</dbReference>
<dbReference type="EMBL" id="NAFL01000192">
    <property type="protein sequence ID" value="OSJ36482.1"/>
    <property type="molecule type" value="Genomic_DNA"/>
</dbReference>
<name>A0A1Y2JWK1_BRAJP</name>
<evidence type="ECO:0000256" key="1">
    <source>
        <dbReference type="SAM" id="Coils"/>
    </source>
</evidence>
<evidence type="ECO:0000256" key="2">
    <source>
        <dbReference type="SAM" id="MobiDB-lite"/>
    </source>
</evidence>
<keyword evidence="1" id="KW-0175">Coiled coil</keyword>
<accession>A0A1Y2JWK1</accession>
<feature type="region of interest" description="Disordered" evidence="2">
    <location>
        <begin position="241"/>
        <end position="263"/>
    </location>
</feature>
<sequence>MEVFEAELAALRARAETLASRHMAADAAHTEAKSKLQRHHLEAPLDADEKARGKLEAAVATCAVTREGLADAIREVLKLIADAEQKIATERAAIERKAASHQLARDLDAVERILPEYLDASRRFVSALEALHHHFEATEIARFVANATAQIEVAAAFALQELRGMAAAIYNGSAPLPAPKLKSEPIAVIEPETPTIAVFMMKSAKFRDHDGRSQFAGQFEDATMPVRTAQRALRESVAVPTTDPRRAQLRGVRGGDFAPDAPDVVDLDAAEEPKAASPNVDPVMRAAVFTKIDRSAETRTIEIDAPRM</sequence>
<dbReference type="Proteomes" id="UP000193335">
    <property type="component" value="Unassembled WGS sequence"/>
</dbReference>
<comment type="caution">
    <text evidence="3">The sequence shown here is derived from an EMBL/GenBank/DDBJ whole genome shotgun (WGS) entry which is preliminary data.</text>
</comment>
<gene>
    <name evidence="3" type="ORF">BSZ19_04055</name>
</gene>
<dbReference type="AlphaFoldDB" id="A0A1Y2JWK1"/>
<protein>
    <submittedName>
        <fullName evidence="3">Uncharacterized protein</fullName>
    </submittedName>
</protein>
<proteinExistence type="predicted"/>
<evidence type="ECO:0000313" key="3">
    <source>
        <dbReference type="EMBL" id="OSJ36482.1"/>
    </source>
</evidence>
<feature type="coiled-coil region" evidence="1">
    <location>
        <begin position="66"/>
        <end position="93"/>
    </location>
</feature>
<evidence type="ECO:0000313" key="4">
    <source>
        <dbReference type="Proteomes" id="UP000193335"/>
    </source>
</evidence>
<reference evidence="3 4" key="1">
    <citation type="submission" date="2017-03" db="EMBL/GenBank/DDBJ databases">
        <title>Whole genome sequences of fourteen strains of Bradyrhizobium canariense and one strain of Bradyrhizobium japonicum isolated from Lupinus (Papilionoideae: Genisteae) species in Algeria.</title>
        <authorList>
            <person name="Crovadore J."/>
            <person name="Chekireb D."/>
            <person name="Brachmann A."/>
            <person name="Chablais R."/>
            <person name="Cochard B."/>
            <person name="Lefort F."/>
        </authorList>
    </citation>
    <scope>NUCLEOTIDE SEQUENCE [LARGE SCALE GENOMIC DNA]</scope>
    <source>
        <strain evidence="3 4">UBMA197</strain>
    </source>
</reference>